<dbReference type="PANTHER" id="PTHR30086:SF20">
    <property type="entry name" value="ARGININE EXPORTER PROTEIN ARGO-RELATED"/>
    <property type="match status" value="1"/>
</dbReference>
<gene>
    <name evidence="7" type="primary">rhtB_4</name>
    <name evidence="7" type="ORF">PFRI_31190</name>
</gene>
<feature type="transmembrane region" description="Helical" evidence="6">
    <location>
        <begin position="186"/>
        <end position="205"/>
    </location>
</feature>
<dbReference type="PIRSF" id="PIRSF006324">
    <property type="entry name" value="LeuE"/>
    <property type="match status" value="1"/>
</dbReference>
<comment type="caution">
    <text evidence="7">The sequence shown here is derived from an EMBL/GenBank/DDBJ whole genome shotgun (WGS) entry which is preliminary data.</text>
</comment>
<dbReference type="EMBL" id="MLCB01000172">
    <property type="protein sequence ID" value="OJI92634.1"/>
    <property type="molecule type" value="Genomic_DNA"/>
</dbReference>
<feature type="transmembrane region" description="Helical" evidence="6">
    <location>
        <begin position="65"/>
        <end position="85"/>
    </location>
</feature>
<dbReference type="STRING" id="696762.PFRI_31190"/>
<reference evidence="7 8" key="1">
    <citation type="submission" date="2016-10" db="EMBL/GenBank/DDBJ databases">
        <title>Genome sequence of Planktotalea frisia SH6-1.</title>
        <authorList>
            <person name="Poehlein A."/>
            <person name="Bakenhus I."/>
            <person name="Voget S."/>
            <person name="Brinkhoff T."/>
            <person name="Simon M."/>
        </authorList>
    </citation>
    <scope>NUCLEOTIDE SEQUENCE [LARGE SCALE GENOMIC DNA]</scope>
    <source>
        <strain evidence="7 8">SH6-1</strain>
    </source>
</reference>
<dbReference type="InterPro" id="IPR001123">
    <property type="entry name" value="LeuE-type"/>
</dbReference>
<sequence>MDISLWLAFVAASSALLLIPGPTILLILSYALTQGRKVALATAAGVALGDLIAMTASLIGLGALIATSATAFTVLKWTGALYLLFLGIKMFRSAPNVGAGLVRTDTDATPCQVFRHAAIVTALNPKSIGFFIAFVPQFISVDAAYAPQAGILIATFVALAALNAFVFAILADLMRKQIARPMVMRRLTQAGGLTLIGMGAATAALKRA</sequence>
<feature type="transmembrane region" description="Helical" evidence="6">
    <location>
        <begin position="6"/>
        <end position="31"/>
    </location>
</feature>
<feature type="transmembrane region" description="Helical" evidence="6">
    <location>
        <begin position="128"/>
        <end position="145"/>
    </location>
</feature>
<evidence type="ECO:0000256" key="2">
    <source>
        <dbReference type="ARBA" id="ARBA00022475"/>
    </source>
</evidence>
<keyword evidence="2" id="KW-1003">Cell membrane</keyword>
<dbReference type="PANTHER" id="PTHR30086">
    <property type="entry name" value="ARGININE EXPORTER PROTEIN ARGO"/>
    <property type="match status" value="1"/>
</dbReference>
<evidence type="ECO:0000256" key="6">
    <source>
        <dbReference type="SAM" id="Phobius"/>
    </source>
</evidence>
<feature type="transmembrane region" description="Helical" evidence="6">
    <location>
        <begin position="38"/>
        <end position="59"/>
    </location>
</feature>
<evidence type="ECO:0000256" key="4">
    <source>
        <dbReference type="ARBA" id="ARBA00022989"/>
    </source>
</evidence>
<dbReference type="RefSeq" id="WP_072631633.1">
    <property type="nucleotide sequence ID" value="NZ_JABBAN010000283.1"/>
</dbReference>
<dbReference type="Proteomes" id="UP000184514">
    <property type="component" value="Unassembled WGS sequence"/>
</dbReference>
<evidence type="ECO:0000313" key="7">
    <source>
        <dbReference type="EMBL" id="OJI92634.1"/>
    </source>
</evidence>
<dbReference type="OrthoDB" id="9804822at2"/>
<keyword evidence="5 6" id="KW-0472">Membrane</keyword>
<dbReference type="GO" id="GO:0005886">
    <property type="term" value="C:plasma membrane"/>
    <property type="evidence" value="ECO:0007669"/>
    <property type="project" value="UniProtKB-SubCell"/>
</dbReference>
<name>A0A1L9NU18_9RHOB</name>
<comment type="subcellular location">
    <subcellularLocation>
        <location evidence="1">Cell membrane</location>
        <topology evidence="1">Multi-pass membrane protein</topology>
    </subcellularLocation>
</comment>
<organism evidence="7 8">
    <name type="scientific">Planktotalea frisia</name>
    <dbReference type="NCBI Taxonomy" id="696762"/>
    <lineage>
        <taxon>Bacteria</taxon>
        <taxon>Pseudomonadati</taxon>
        <taxon>Pseudomonadota</taxon>
        <taxon>Alphaproteobacteria</taxon>
        <taxon>Rhodobacterales</taxon>
        <taxon>Paracoccaceae</taxon>
        <taxon>Planktotalea</taxon>
    </lineage>
</organism>
<evidence type="ECO:0000256" key="3">
    <source>
        <dbReference type="ARBA" id="ARBA00022692"/>
    </source>
</evidence>
<keyword evidence="4 6" id="KW-1133">Transmembrane helix</keyword>
<proteinExistence type="predicted"/>
<dbReference type="Pfam" id="PF01810">
    <property type="entry name" value="LysE"/>
    <property type="match status" value="1"/>
</dbReference>
<keyword evidence="8" id="KW-1185">Reference proteome</keyword>
<feature type="transmembrane region" description="Helical" evidence="6">
    <location>
        <begin position="151"/>
        <end position="174"/>
    </location>
</feature>
<keyword evidence="3 6" id="KW-0812">Transmembrane</keyword>
<dbReference type="GO" id="GO:0015171">
    <property type="term" value="F:amino acid transmembrane transporter activity"/>
    <property type="evidence" value="ECO:0007669"/>
    <property type="project" value="TreeGrafter"/>
</dbReference>
<evidence type="ECO:0000256" key="5">
    <source>
        <dbReference type="ARBA" id="ARBA00023136"/>
    </source>
</evidence>
<protein>
    <submittedName>
        <fullName evidence="7">Homoserine/homoserine lactone efflux protein</fullName>
    </submittedName>
</protein>
<accession>A0A1L9NU18</accession>
<evidence type="ECO:0000256" key="1">
    <source>
        <dbReference type="ARBA" id="ARBA00004651"/>
    </source>
</evidence>
<dbReference type="AlphaFoldDB" id="A0A1L9NU18"/>
<evidence type="ECO:0000313" key="8">
    <source>
        <dbReference type="Proteomes" id="UP000184514"/>
    </source>
</evidence>